<feature type="domain" description="WSC" evidence="2">
    <location>
        <begin position="76"/>
        <end position="195"/>
    </location>
</feature>
<dbReference type="AlphaFoldDB" id="A0AA37L7V6"/>
<comment type="caution">
    <text evidence="3">The sequence shown here is derived from an EMBL/GenBank/DDBJ whole genome shotgun (WGS) entry which is preliminary data.</text>
</comment>
<gene>
    <name evidence="3" type="ORF">ColSpa_01463</name>
</gene>
<keyword evidence="4" id="KW-1185">Reference proteome</keyword>
<evidence type="ECO:0000259" key="2">
    <source>
        <dbReference type="PROSITE" id="PS51212"/>
    </source>
</evidence>
<sequence>MRSIAFSALVGQALVGGVMGQFTNTTTTAAPVATPPPSGYAGGGTLAYSGTVPFGLIRTIATGQAINVQFGDQTLLLTSLGCKVVPPGQSPFVATGAFSPDGQSDQSCVTACLAGFPTFTLTLSAEVMTIDRCIAACTVSKRYAAVFGNDCFCGDFVDDVNEVKAPEEQCNIPCPGNSAQRCGGRASAPLLKRQLPGVIASDIRFTIYVNPAVNATVPGASGSTTSVVTTTVSGTVTVVTTVVPTGLLPTGGLCANGKCGNIPCFGDDCYKVIVGYGEFCGFDYTCIGPDCLRRLVCNDGVWRPEACNGYDCGRKIVCTSGKCKYVTIGMAEYDQKITCYGNFCKVEACTGDLCNKKYVCADGSCTFQTCPFADAGKKFDCTGDNCTIVKTCDVCPTPAPPCEKCVIVIPRPPVTTTACNGSVCTTVTISPPAITKTPYQTEPPVTILIPSLPPAVGTTRSQLPPTIGTGISISTPTTVVTAGTSKLVASFGALAFSVMAAALLL</sequence>
<organism evidence="3 4">
    <name type="scientific">Colletotrichum spaethianum</name>
    <dbReference type="NCBI Taxonomy" id="700344"/>
    <lineage>
        <taxon>Eukaryota</taxon>
        <taxon>Fungi</taxon>
        <taxon>Dikarya</taxon>
        <taxon>Ascomycota</taxon>
        <taxon>Pezizomycotina</taxon>
        <taxon>Sordariomycetes</taxon>
        <taxon>Hypocreomycetidae</taxon>
        <taxon>Glomerellales</taxon>
        <taxon>Glomerellaceae</taxon>
        <taxon>Colletotrichum</taxon>
        <taxon>Colletotrichum spaethianum species complex</taxon>
    </lineage>
</organism>
<evidence type="ECO:0000313" key="3">
    <source>
        <dbReference type="EMBL" id="GKT41283.1"/>
    </source>
</evidence>
<evidence type="ECO:0000256" key="1">
    <source>
        <dbReference type="SAM" id="SignalP"/>
    </source>
</evidence>
<dbReference type="SMART" id="SM00321">
    <property type="entry name" value="WSC"/>
    <property type="match status" value="1"/>
</dbReference>
<feature type="chain" id="PRO_5041450898" description="WSC domain-containing protein" evidence="1">
    <location>
        <begin position="21"/>
        <end position="505"/>
    </location>
</feature>
<evidence type="ECO:0000313" key="4">
    <source>
        <dbReference type="Proteomes" id="UP001055115"/>
    </source>
</evidence>
<name>A0AA37L7V6_9PEZI</name>
<keyword evidence="1" id="KW-0732">Signal</keyword>
<proteinExistence type="predicted"/>
<dbReference type="Proteomes" id="UP001055115">
    <property type="component" value="Unassembled WGS sequence"/>
</dbReference>
<reference evidence="3 4" key="1">
    <citation type="submission" date="2022-03" db="EMBL/GenBank/DDBJ databases">
        <title>Genome data of Colletotrichum spp.</title>
        <authorList>
            <person name="Utami Y.D."/>
            <person name="Hiruma K."/>
        </authorList>
    </citation>
    <scope>NUCLEOTIDE SEQUENCE [LARGE SCALE GENOMIC DNA]</scope>
    <source>
        <strain evidence="3 4">MAFF 239500</strain>
    </source>
</reference>
<dbReference type="Pfam" id="PF01822">
    <property type="entry name" value="WSC"/>
    <property type="match status" value="1"/>
</dbReference>
<dbReference type="GeneID" id="73322265"/>
<dbReference type="RefSeq" id="XP_049123633.1">
    <property type="nucleotide sequence ID" value="XM_049267676.1"/>
</dbReference>
<protein>
    <recommendedName>
        <fullName evidence="2">WSC domain-containing protein</fullName>
    </recommendedName>
</protein>
<dbReference type="InterPro" id="IPR002889">
    <property type="entry name" value="WSC_carb-bd"/>
</dbReference>
<dbReference type="PROSITE" id="PS51212">
    <property type="entry name" value="WSC"/>
    <property type="match status" value="1"/>
</dbReference>
<feature type="signal peptide" evidence="1">
    <location>
        <begin position="1"/>
        <end position="20"/>
    </location>
</feature>
<accession>A0AA37L7V6</accession>
<dbReference type="EMBL" id="BQXU01000002">
    <property type="protein sequence ID" value="GKT41283.1"/>
    <property type="molecule type" value="Genomic_DNA"/>
</dbReference>